<feature type="transmembrane region" description="Helical" evidence="1">
    <location>
        <begin position="25"/>
        <end position="44"/>
    </location>
</feature>
<protein>
    <submittedName>
        <fullName evidence="2">Uncharacterized protein</fullName>
    </submittedName>
</protein>
<reference evidence="2" key="1">
    <citation type="submission" date="2016-02" db="EMBL/GenBank/DDBJ databases">
        <title>WGS assembly of Manihot esculenta.</title>
        <authorList>
            <person name="Bredeson J.V."/>
            <person name="Prochnik S.E."/>
            <person name="Lyons J.B."/>
            <person name="Schmutz J."/>
            <person name="Grimwood J."/>
            <person name="Vrebalov J."/>
            <person name="Bart R.S."/>
            <person name="Amuge T."/>
            <person name="Ferguson M.E."/>
            <person name="Green R."/>
            <person name="Putnam N."/>
            <person name="Stites J."/>
            <person name="Rounsley S."/>
            <person name="Rokhsar D.S."/>
        </authorList>
    </citation>
    <scope>NUCLEOTIDE SEQUENCE [LARGE SCALE GENOMIC DNA]</scope>
    <source>
        <tissue evidence="2">Leaf</tissue>
    </source>
</reference>
<keyword evidence="1" id="KW-1133">Transmembrane helix</keyword>
<keyword evidence="1" id="KW-0812">Transmembrane</keyword>
<gene>
    <name evidence="2" type="ORF">MANES_15G010000</name>
</gene>
<accession>A0A2C9UBN1</accession>
<dbReference type="EMBL" id="CM004401">
    <property type="protein sequence ID" value="OAY27719.1"/>
    <property type="molecule type" value="Genomic_DNA"/>
</dbReference>
<sequence>MGEEAACLDCMSFNMSPSLFCGNHLGFFFDVSLTAASLFCFLSCA</sequence>
<proteinExistence type="predicted"/>
<keyword evidence="1" id="KW-0472">Membrane</keyword>
<evidence type="ECO:0000313" key="2">
    <source>
        <dbReference type="EMBL" id="OAY27719.1"/>
    </source>
</evidence>
<evidence type="ECO:0000256" key="1">
    <source>
        <dbReference type="SAM" id="Phobius"/>
    </source>
</evidence>
<organism evidence="2">
    <name type="scientific">Manihot esculenta</name>
    <name type="common">Cassava</name>
    <name type="synonym">Jatropha manihot</name>
    <dbReference type="NCBI Taxonomy" id="3983"/>
    <lineage>
        <taxon>Eukaryota</taxon>
        <taxon>Viridiplantae</taxon>
        <taxon>Streptophyta</taxon>
        <taxon>Embryophyta</taxon>
        <taxon>Tracheophyta</taxon>
        <taxon>Spermatophyta</taxon>
        <taxon>Magnoliopsida</taxon>
        <taxon>eudicotyledons</taxon>
        <taxon>Gunneridae</taxon>
        <taxon>Pentapetalae</taxon>
        <taxon>rosids</taxon>
        <taxon>fabids</taxon>
        <taxon>Malpighiales</taxon>
        <taxon>Euphorbiaceae</taxon>
        <taxon>Crotonoideae</taxon>
        <taxon>Manihoteae</taxon>
        <taxon>Manihot</taxon>
    </lineage>
</organism>
<dbReference type="AlphaFoldDB" id="A0A2C9UBN1"/>
<name>A0A2C9UBN1_MANES</name>